<dbReference type="InterPro" id="IPR025202">
    <property type="entry name" value="PLD-like_dom"/>
</dbReference>
<proteinExistence type="inferred from homology"/>
<dbReference type="PROSITE" id="PS50035">
    <property type="entry name" value="PLD"/>
    <property type="match status" value="1"/>
</dbReference>
<comment type="catalytic activity">
    <reaction evidence="1">
        <text>a 1,2-diacyl-sn-glycero-3-phosphocholine + H2O = a 1,2-diacyl-sn-glycero-3-phosphate + choline + H(+)</text>
        <dbReference type="Rhea" id="RHEA:14445"/>
        <dbReference type="ChEBI" id="CHEBI:15354"/>
        <dbReference type="ChEBI" id="CHEBI:15377"/>
        <dbReference type="ChEBI" id="CHEBI:15378"/>
        <dbReference type="ChEBI" id="CHEBI:57643"/>
        <dbReference type="ChEBI" id="CHEBI:58608"/>
        <dbReference type="EC" id="3.1.4.4"/>
    </reaction>
</comment>
<name>A0A516GT35_9FLAO</name>
<dbReference type="SUPFAM" id="SSF56024">
    <property type="entry name" value="Phospholipase D/nuclease"/>
    <property type="match status" value="1"/>
</dbReference>
<evidence type="ECO:0000256" key="4">
    <source>
        <dbReference type="ARBA" id="ARBA00022801"/>
    </source>
</evidence>
<evidence type="ECO:0000256" key="6">
    <source>
        <dbReference type="ARBA" id="ARBA00023098"/>
    </source>
</evidence>
<evidence type="ECO:0000313" key="8">
    <source>
        <dbReference type="EMBL" id="QDO94686.1"/>
    </source>
</evidence>
<evidence type="ECO:0000256" key="5">
    <source>
        <dbReference type="ARBA" id="ARBA00022963"/>
    </source>
</evidence>
<evidence type="ECO:0000313" key="9">
    <source>
        <dbReference type="Proteomes" id="UP000319209"/>
    </source>
</evidence>
<sequence length="263" mass="30218">MTTASFNKIRNKIQKNIEQSKDSIQISVAWFTSKDLLGQLTDKLEKGCSVKIIISDHFENQRLNYNEFIKKGGEINILSTKSGKFLHDKFAIFDNSKLIAGSYNWTNSAEFFNHEFVIQSDDPILLKQFSIRFKNLKEIVTNYDREKLLSKNGLLTDTKEDEFIKLEDELHTELIDSIDLSLKAGAKINKSIILNQIYSYGAIGAANRLIKEGTDKLHSGLIKLYEIDRLDLTIESIILKEKYKMLFSDEILGKAKERLDKLK</sequence>
<dbReference type="OrthoDB" id="9762009at2"/>
<reference evidence="8 9" key="1">
    <citation type="submission" date="2019-07" db="EMBL/GenBank/DDBJ databases">
        <title>Genome sequencing for Formosa sp. PS13.</title>
        <authorList>
            <person name="Park S.-J."/>
        </authorList>
    </citation>
    <scope>NUCLEOTIDE SEQUENCE [LARGE SCALE GENOMIC DNA]</scope>
    <source>
        <strain evidence="8 9">PS13</strain>
    </source>
</reference>
<dbReference type="KEGG" id="fop:FNB79_12185"/>
<dbReference type="AlphaFoldDB" id="A0A516GT35"/>
<comment type="similarity">
    <text evidence="2">Belongs to the phospholipase D family.</text>
</comment>
<evidence type="ECO:0000256" key="2">
    <source>
        <dbReference type="ARBA" id="ARBA00008664"/>
    </source>
</evidence>
<protein>
    <recommendedName>
        <fullName evidence="3">phospholipase D</fullName>
        <ecNumber evidence="3">3.1.4.4</ecNumber>
    </recommendedName>
</protein>
<feature type="domain" description="PLD phosphodiesterase" evidence="7">
    <location>
        <begin position="82"/>
        <end position="109"/>
    </location>
</feature>
<accession>A0A516GT35</accession>
<keyword evidence="9" id="KW-1185">Reference proteome</keyword>
<dbReference type="InterPro" id="IPR001736">
    <property type="entry name" value="PLipase_D/transphosphatidylase"/>
</dbReference>
<dbReference type="GO" id="GO:0016891">
    <property type="term" value="F:RNA endonuclease activity producing 5'-phosphomonoesters, hydrolytic mechanism"/>
    <property type="evidence" value="ECO:0007669"/>
    <property type="project" value="TreeGrafter"/>
</dbReference>
<organism evidence="8 9">
    <name type="scientific">Formosa sediminum</name>
    <dbReference type="NCBI Taxonomy" id="2594004"/>
    <lineage>
        <taxon>Bacteria</taxon>
        <taxon>Pseudomonadati</taxon>
        <taxon>Bacteroidota</taxon>
        <taxon>Flavobacteriia</taxon>
        <taxon>Flavobacteriales</taxon>
        <taxon>Flavobacteriaceae</taxon>
        <taxon>Formosa</taxon>
    </lineage>
</organism>
<dbReference type="GO" id="GO:0006793">
    <property type="term" value="P:phosphorus metabolic process"/>
    <property type="evidence" value="ECO:0007669"/>
    <property type="project" value="UniProtKB-ARBA"/>
</dbReference>
<dbReference type="Pfam" id="PF13091">
    <property type="entry name" value="PLDc_2"/>
    <property type="match status" value="1"/>
</dbReference>
<evidence type="ECO:0000259" key="7">
    <source>
        <dbReference type="PROSITE" id="PS50035"/>
    </source>
</evidence>
<dbReference type="RefSeq" id="WP_143381562.1">
    <property type="nucleotide sequence ID" value="NZ_CP041637.1"/>
</dbReference>
<gene>
    <name evidence="8" type="ORF">FNB79_12185</name>
</gene>
<dbReference type="InterPro" id="IPR051406">
    <property type="entry name" value="PLD_domain"/>
</dbReference>
<dbReference type="EMBL" id="CP041637">
    <property type="protein sequence ID" value="QDO94686.1"/>
    <property type="molecule type" value="Genomic_DNA"/>
</dbReference>
<dbReference type="PANTHER" id="PTHR43856:SF1">
    <property type="entry name" value="MITOCHONDRIAL CARDIOLIPIN HYDROLASE"/>
    <property type="match status" value="1"/>
</dbReference>
<dbReference type="PANTHER" id="PTHR43856">
    <property type="entry name" value="CARDIOLIPIN HYDROLASE"/>
    <property type="match status" value="1"/>
</dbReference>
<dbReference type="EC" id="3.1.4.4" evidence="3"/>
<evidence type="ECO:0000256" key="1">
    <source>
        <dbReference type="ARBA" id="ARBA00000798"/>
    </source>
</evidence>
<evidence type="ECO:0000256" key="3">
    <source>
        <dbReference type="ARBA" id="ARBA00012027"/>
    </source>
</evidence>
<keyword evidence="6" id="KW-0443">Lipid metabolism</keyword>
<dbReference type="Proteomes" id="UP000319209">
    <property type="component" value="Chromosome"/>
</dbReference>
<dbReference type="GO" id="GO:0016042">
    <property type="term" value="P:lipid catabolic process"/>
    <property type="evidence" value="ECO:0007669"/>
    <property type="project" value="UniProtKB-KW"/>
</dbReference>
<keyword evidence="4" id="KW-0378">Hydrolase</keyword>
<keyword evidence="5" id="KW-0442">Lipid degradation</keyword>
<dbReference type="GO" id="GO:0004630">
    <property type="term" value="F:phospholipase D activity"/>
    <property type="evidence" value="ECO:0007669"/>
    <property type="project" value="UniProtKB-EC"/>
</dbReference>
<dbReference type="Gene3D" id="3.30.870.10">
    <property type="entry name" value="Endonuclease Chain A"/>
    <property type="match status" value="1"/>
</dbReference>